<dbReference type="SUPFAM" id="SSF90123">
    <property type="entry name" value="ABC transporter transmembrane region"/>
    <property type="match status" value="1"/>
</dbReference>
<feature type="transmembrane region" description="Helical" evidence="7">
    <location>
        <begin position="185"/>
        <end position="205"/>
    </location>
</feature>
<dbReference type="InterPro" id="IPR039421">
    <property type="entry name" value="Type_1_exporter"/>
</dbReference>
<evidence type="ECO:0000259" key="8">
    <source>
        <dbReference type="PROSITE" id="PS50893"/>
    </source>
</evidence>
<keyword evidence="4" id="KW-0067">ATP-binding</keyword>
<evidence type="ECO:0000256" key="5">
    <source>
        <dbReference type="ARBA" id="ARBA00022989"/>
    </source>
</evidence>
<dbReference type="Pfam" id="PF00005">
    <property type="entry name" value="ABC_tran"/>
    <property type="match status" value="1"/>
</dbReference>
<evidence type="ECO:0000256" key="2">
    <source>
        <dbReference type="ARBA" id="ARBA00022692"/>
    </source>
</evidence>
<dbReference type="InterPro" id="IPR003593">
    <property type="entry name" value="AAA+_ATPase"/>
</dbReference>
<feature type="domain" description="ABC transporter" evidence="8">
    <location>
        <begin position="391"/>
        <end position="634"/>
    </location>
</feature>
<accession>A0A0K9XMJ0</accession>
<dbReference type="InterPro" id="IPR027417">
    <property type="entry name" value="P-loop_NTPase"/>
</dbReference>
<dbReference type="InterPro" id="IPR011527">
    <property type="entry name" value="ABC1_TM_dom"/>
</dbReference>
<dbReference type="PATRIC" id="fig|1678637.3.peg.1308"/>
<comment type="subcellular location">
    <subcellularLocation>
        <location evidence="1">Cell membrane</location>
        <topology evidence="1">Multi-pass membrane protein</topology>
    </subcellularLocation>
</comment>
<dbReference type="PROSITE" id="PS50929">
    <property type="entry name" value="ABC_TM1F"/>
    <property type="match status" value="1"/>
</dbReference>
<organism evidence="10 11">
    <name type="scientific">Streptomyces caatingaensis</name>
    <dbReference type="NCBI Taxonomy" id="1678637"/>
    <lineage>
        <taxon>Bacteria</taxon>
        <taxon>Bacillati</taxon>
        <taxon>Actinomycetota</taxon>
        <taxon>Actinomycetes</taxon>
        <taxon>Kitasatosporales</taxon>
        <taxon>Streptomycetaceae</taxon>
        <taxon>Streptomyces</taxon>
    </lineage>
</organism>
<keyword evidence="5 7" id="KW-1133">Transmembrane helix</keyword>
<evidence type="ECO:0000313" key="11">
    <source>
        <dbReference type="Proteomes" id="UP000037288"/>
    </source>
</evidence>
<dbReference type="Gene3D" id="3.40.50.300">
    <property type="entry name" value="P-loop containing nucleotide triphosphate hydrolases"/>
    <property type="match status" value="1"/>
</dbReference>
<dbReference type="AlphaFoldDB" id="A0A0K9XMJ0"/>
<dbReference type="Gene3D" id="1.20.1560.10">
    <property type="entry name" value="ABC transporter type 1, transmembrane domain"/>
    <property type="match status" value="1"/>
</dbReference>
<evidence type="ECO:0000256" key="7">
    <source>
        <dbReference type="SAM" id="Phobius"/>
    </source>
</evidence>
<evidence type="ECO:0000313" key="10">
    <source>
        <dbReference type="EMBL" id="KNB54301.1"/>
    </source>
</evidence>
<dbReference type="STRING" id="1678637.AC230_06035"/>
<evidence type="ECO:0000256" key="1">
    <source>
        <dbReference type="ARBA" id="ARBA00004651"/>
    </source>
</evidence>
<dbReference type="CDD" id="cd03228">
    <property type="entry name" value="ABCC_MRP_Like"/>
    <property type="match status" value="1"/>
</dbReference>
<proteinExistence type="predicted"/>
<keyword evidence="6 7" id="KW-0472">Membrane</keyword>
<evidence type="ECO:0000256" key="3">
    <source>
        <dbReference type="ARBA" id="ARBA00022741"/>
    </source>
</evidence>
<dbReference type="PANTHER" id="PTHR43394">
    <property type="entry name" value="ATP-DEPENDENT PERMEASE MDL1, MITOCHONDRIAL"/>
    <property type="match status" value="1"/>
</dbReference>
<feature type="transmembrane region" description="Helical" evidence="7">
    <location>
        <begin position="110"/>
        <end position="132"/>
    </location>
</feature>
<feature type="transmembrane region" description="Helical" evidence="7">
    <location>
        <begin position="67"/>
        <end position="90"/>
    </location>
</feature>
<dbReference type="GO" id="GO:0005886">
    <property type="term" value="C:plasma membrane"/>
    <property type="evidence" value="ECO:0007669"/>
    <property type="project" value="UniProtKB-SubCell"/>
</dbReference>
<keyword evidence="3" id="KW-0547">Nucleotide-binding</keyword>
<dbReference type="InterPro" id="IPR003439">
    <property type="entry name" value="ABC_transporter-like_ATP-bd"/>
</dbReference>
<gene>
    <name evidence="10" type="ORF">AC230_06035</name>
</gene>
<dbReference type="PROSITE" id="PS50893">
    <property type="entry name" value="ABC_TRANSPORTER_2"/>
    <property type="match status" value="1"/>
</dbReference>
<evidence type="ECO:0000256" key="6">
    <source>
        <dbReference type="ARBA" id="ARBA00023136"/>
    </source>
</evidence>
<dbReference type="PANTHER" id="PTHR43394:SF1">
    <property type="entry name" value="ATP-BINDING CASSETTE SUB-FAMILY B MEMBER 10, MITOCHONDRIAL"/>
    <property type="match status" value="1"/>
</dbReference>
<feature type="domain" description="ABC transmembrane type-1" evidence="9">
    <location>
        <begin position="70"/>
        <end position="357"/>
    </location>
</feature>
<feature type="transmembrane region" description="Helical" evidence="7">
    <location>
        <begin position="316"/>
        <end position="338"/>
    </location>
</feature>
<dbReference type="SUPFAM" id="SSF52540">
    <property type="entry name" value="P-loop containing nucleoside triphosphate hydrolases"/>
    <property type="match status" value="1"/>
</dbReference>
<protein>
    <submittedName>
        <fullName evidence="10">ABC transporter</fullName>
    </submittedName>
</protein>
<keyword evidence="2 7" id="KW-0812">Transmembrane</keyword>
<keyword evidence="11" id="KW-1185">Reference proteome</keyword>
<feature type="transmembrane region" description="Helical" evidence="7">
    <location>
        <begin position="211"/>
        <end position="231"/>
    </location>
</feature>
<dbReference type="Proteomes" id="UP000037288">
    <property type="component" value="Unassembled WGS sequence"/>
</dbReference>
<evidence type="ECO:0000256" key="4">
    <source>
        <dbReference type="ARBA" id="ARBA00022840"/>
    </source>
</evidence>
<dbReference type="SMART" id="SM00382">
    <property type="entry name" value="AAA"/>
    <property type="match status" value="1"/>
</dbReference>
<dbReference type="EMBL" id="LFXA01000002">
    <property type="protein sequence ID" value="KNB54301.1"/>
    <property type="molecule type" value="Genomic_DNA"/>
</dbReference>
<comment type="caution">
    <text evidence="10">The sequence shown here is derived from an EMBL/GenBank/DDBJ whole genome shotgun (WGS) entry which is preliminary data.</text>
</comment>
<sequence>MWGGPRARSEAPLSESERLLFSGALRHDKKWAVYEDPLLRMSLWSMARQFPSMLATVCRVAWGVDRAALLVVFGTNLAAGLMTAFGLVATNQVLVHLFAAGPTAERLREALPALLSAGAVAGVSVALGSWSVMYAGRLYPKIELAYTARYYRGMARCEMAALENKDIYKVLAAGRYGTDSVKRMLRYAVDILHDVVGFAASALVLALLNPLLVAALALIAVPRWLAAVAVVRRTYASMHVWLDHTRAVDTITYPITRVDVSAEVRVHGAGKLLMDAHADMAATAAREKARLARAEAGTELAGSAASGLGRLCAYGLLWLLLTSGGMPLAAAGTAVLAIRTSTGYLAGLVMQFNHMVEESMYLGDLDEACALTARHAIPEGGRDVPRGGFDVVLDRVSFRYPNTDKYALRDVSLEIPRGKVVALVGENGSGKTTLAGLVAGLYLPTDGTLAFGGVDVREADRQQVFDQIAVLSQEIAHWPMTVRANIHIGRSTVPRRDIQRRAERAAAEADVLGVIEDLPHGWDSIAVKGFERGVKLSGGQWQKLATARALYRDAPLLIVDEPTAALDPKKEIETFAALRELTDDGTTVLMITHRLAATATADLIHVLRDGHLIESGTHTELMSVEGGHYRELYELQAAQYGNGSGTVPAPRKEQPAGT</sequence>
<dbReference type="InterPro" id="IPR036640">
    <property type="entry name" value="ABC1_TM_sf"/>
</dbReference>
<dbReference type="GO" id="GO:0015421">
    <property type="term" value="F:ABC-type oligopeptide transporter activity"/>
    <property type="evidence" value="ECO:0007669"/>
    <property type="project" value="TreeGrafter"/>
</dbReference>
<evidence type="ECO:0000259" key="9">
    <source>
        <dbReference type="PROSITE" id="PS50929"/>
    </source>
</evidence>
<reference evidence="11" key="1">
    <citation type="submission" date="2015-07" db="EMBL/GenBank/DDBJ databases">
        <title>Draft genome sequence of Streptomyces sp. CMAA 1322, a bacterium isolated from Caatinga biome, from dry forest semiarid of Brazil.</title>
        <authorList>
            <person name="Santos S.N."/>
            <person name="Gacesa R."/>
            <person name="Taketani R.G."/>
            <person name="Long P.F."/>
            <person name="Melo I.S."/>
        </authorList>
    </citation>
    <scope>NUCLEOTIDE SEQUENCE [LARGE SCALE GENOMIC DNA]</scope>
    <source>
        <strain evidence="11">CMAA 1322</strain>
    </source>
</reference>
<dbReference type="GO" id="GO:0005524">
    <property type="term" value="F:ATP binding"/>
    <property type="evidence" value="ECO:0007669"/>
    <property type="project" value="UniProtKB-KW"/>
</dbReference>
<name>A0A0K9XMJ0_9ACTN</name>
<dbReference type="GO" id="GO:0016887">
    <property type="term" value="F:ATP hydrolysis activity"/>
    <property type="evidence" value="ECO:0007669"/>
    <property type="project" value="InterPro"/>
</dbReference>